<feature type="non-terminal residue" evidence="3">
    <location>
        <position position="410"/>
    </location>
</feature>
<dbReference type="AlphaFoldDB" id="A0A382HFW4"/>
<sequence>MTNNSRIIRGGGGGGNRPSPPPQPTRTPDTLHSRQFATLLDLISEGEIEGFATASKAGLTKGTTAYNNAALKDIFLNNTAILQSSASNTSPVSTDFNFQDVSFTPRFGTSNQEHISGIESSQSINPVGVTVTNSTPVTRTITNSDIDAVKVTVTFPQIQVATDKGDLLGSSVNLQIQIQYNGGGFTTLIDDTVTGRTADAYQKEYRVNLTGSFPVDVKVVRVTADATSASTLNTFQFTSFTEIIDDKQTYLNSAYTSLRLDSQQFSSIPSRKYRIRGIKVRIPGAGASSSGTPTVDSTTGRIVYPDGYIFNGVMGAATWCSCPAMILLDLLTDTRYGFGDHITDSSLDLFSFVTASKFANTLVDDGFGGQEARFSCNVNIQNSNEAFDLINELAGVTVLNIYITTESGFL</sequence>
<evidence type="ECO:0000313" key="3">
    <source>
        <dbReference type="EMBL" id="SVB86188.1"/>
    </source>
</evidence>
<protein>
    <recommendedName>
        <fullName evidence="2">Tip attachment protein J HDII-ins2 domain-containing protein</fullName>
    </recommendedName>
</protein>
<dbReference type="PANTHER" id="PTHR36251">
    <property type="entry name" value="FELS-1 PROPHAGE HOST SPECIFICITY PROTEIN-RELATED"/>
    <property type="match status" value="1"/>
</dbReference>
<feature type="domain" description="Tip attachment protein J HDII-ins2" evidence="2">
    <location>
        <begin position="125"/>
        <end position="246"/>
    </location>
</feature>
<organism evidence="3">
    <name type="scientific">marine metagenome</name>
    <dbReference type="NCBI Taxonomy" id="408172"/>
    <lineage>
        <taxon>unclassified sequences</taxon>
        <taxon>metagenomes</taxon>
        <taxon>ecological metagenomes</taxon>
    </lineage>
</organism>
<dbReference type="PANTHER" id="PTHR36251:SF2">
    <property type="entry name" value="GIFSY-2 PROPHAGE HOST SPECIFICITY PROTEIN J, PHAGE LAMBDA"/>
    <property type="match status" value="1"/>
</dbReference>
<name>A0A382HFW4_9ZZZZ</name>
<dbReference type="EMBL" id="UINC01061042">
    <property type="protein sequence ID" value="SVB86188.1"/>
    <property type="molecule type" value="Genomic_DNA"/>
</dbReference>
<gene>
    <name evidence="3" type="ORF">METZ01_LOCUS239042</name>
</gene>
<evidence type="ECO:0000259" key="2">
    <source>
        <dbReference type="Pfam" id="PF24801"/>
    </source>
</evidence>
<reference evidence="3" key="1">
    <citation type="submission" date="2018-05" db="EMBL/GenBank/DDBJ databases">
        <authorList>
            <person name="Lanie J.A."/>
            <person name="Ng W.-L."/>
            <person name="Kazmierczak K.M."/>
            <person name="Andrzejewski T.M."/>
            <person name="Davidsen T.M."/>
            <person name="Wayne K.J."/>
            <person name="Tettelin H."/>
            <person name="Glass J.I."/>
            <person name="Rusch D."/>
            <person name="Podicherti R."/>
            <person name="Tsui H.-C.T."/>
            <person name="Winkler M.E."/>
        </authorList>
    </citation>
    <scope>NUCLEOTIDE SEQUENCE</scope>
</reference>
<evidence type="ECO:0000256" key="1">
    <source>
        <dbReference type="SAM" id="MobiDB-lite"/>
    </source>
</evidence>
<accession>A0A382HFW4</accession>
<proteinExistence type="predicted"/>
<dbReference type="Pfam" id="PF24801">
    <property type="entry name" value="FNIII-A_GpJ"/>
    <property type="match status" value="1"/>
</dbReference>
<feature type="region of interest" description="Disordered" evidence="1">
    <location>
        <begin position="1"/>
        <end position="30"/>
    </location>
</feature>
<dbReference type="InterPro" id="IPR053171">
    <property type="entry name" value="Viral_Tip_Attach_Protein"/>
</dbReference>
<dbReference type="InterPro" id="IPR055385">
    <property type="entry name" value="GpJ_HDII-ins2"/>
</dbReference>